<dbReference type="Gene3D" id="3.40.50.10140">
    <property type="entry name" value="Toll/interleukin-1 receptor homology (TIR) domain"/>
    <property type="match status" value="1"/>
</dbReference>
<evidence type="ECO:0000313" key="3">
    <source>
        <dbReference type="EMBL" id="CAH1232799.1"/>
    </source>
</evidence>
<dbReference type="PANTHER" id="PTHR12697">
    <property type="entry name" value="PBS LYASE HEAT-LIKE PROTEIN"/>
    <property type="match status" value="1"/>
</dbReference>
<evidence type="ECO:0000313" key="4">
    <source>
        <dbReference type="Proteomes" id="UP000838412"/>
    </source>
</evidence>
<accession>A0A8J9VEL7</accession>
<dbReference type="GO" id="GO:0007165">
    <property type="term" value="P:signal transduction"/>
    <property type="evidence" value="ECO:0007669"/>
    <property type="project" value="InterPro"/>
</dbReference>
<keyword evidence="4" id="KW-1185">Reference proteome</keyword>
<dbReference type="InterPro" id="IPR035897">
    <property type="entry name" value="Toll_tir_struct_dom_sf"/>
</dbReference>
<feature type="region of interest" description="Disordered" evidence="1">
    <location>
        <begin position="56"/>
        <end position="78"/>
    </location>
</feature>
<dbReference type="AlphaFoldDB" id="A0A8J9VEL7"/>
<dbReference type="InterPro" id="IPR004155">
    <property type="entry name" value="PBS_lyase_HEAT"/>
</dbReference>
<dbReference type="InterPro" id="IPR011989">
    <property type="entry name" value="ARM-like"/>
</dbReference>
<proteinExistence type="predicted"/>
<dbReference type="EMBL" id="OV696686">
    <property type="protein sequence ID" value="CAH1232799.1"/>
    <property type="molecule type" value="Genomic_DNA"/>
</dbReference>
<gene>
    <name evidence="3" type="primary">Hypp510</name>
    <name evidence="3" type="ORF">BLAG_LOCUS1770</name>
</gene>
<dbReference type="SMART" id="SM00567">
    <property type="entry name" value="EZ_HEAT"/>
    <property type="match status" value="3"/>
</dbReference>
<name>A0A8J9VEL7_BRALA</name>
<dbReference type="OrthoDB" id="427509at2759"/>
<protein>
    <submittedName>
        <fullName evidence="3">Hypp510 protein</fullName>
    </submittedName>
</protein>
<reference evidence="3" key="1">
    <citation type="submission" date="2022-01" db="EMBL/GenBank/DDBJ databases">
        <authorList>
            <person name="Braso-Vives M."/>
        </authorList>
    </citation>
    <scope>NUCLEOTIDE SEQUENCE</scope>
</reference>
<sequence length="487" mass="54441">MGCGSSFALPPPKPVQINVIEPTSVFVDTGAQSETQLTKFERKLSLTVGYSQQRRTFSSATSKERVKESGPSTSFLPNKQEENMASSQAADIMISGDGNDRDFINFLSRELSSEGLKVWNEERKDPATVSNPSQRAQAIVEAKAFVIVLSSNAVQSQHCTDEVSLAYISNKAIFPVAKESFDKIYKDLDFGMKLTLAKLNWMFFTNNEECQKSLPTLVTTIRSSLNKLSNTEGVASTYEVSQLYINNRDSQEAKPGFWERKFGNVRTNIPWVEFKKAFQEEYQRKLDKHFPGKQQEFLMRLINKDLLEGSPRFHREAYDNFCGSEVGKTHGFYSRLKEYCASKHAMREVFSMDSTVRLSAIQNLGKFKTPGVVSSLKKLLVDEDPNIRAVAAIALGKTGTCTPDIVQALVNLLKDEDRLVRESTCVSLGYLQAQAAVPHIINAWRNDPISHVREAAQAALRVIGGDEANQAVHITQVLTREMNDLAK</sequence>
<dbReference type="GO" id="GO:0016491">
    <property type="term" value="F:oxidoreductase activity"/>
    <property type="evidence" value="ECO:0007669"/>
    <property type="project" value="TreeGrafter"/>
</dbReference>
<organism evidence="3 4">
    <name type="scientific">Branchiostoma lanceolatum</name>
    <name type="common">Common lancelet</name>
    <name type="synonym">Amphioxus lanceolatum</name>
    <dbReference type="NCBI Taxonomy" id="7740"/>
    <lineage>
        <taxon>Eukaryota</taxon>
        <taxon>Metazoa</taxon>
        <taxon>Chordata</taxon>
        <taxon>Cephalochordata</taxon>
        <taxon>Leptocardii</taxon>
        <taxon>Amphioxiformes</taxon>
        <taxon>Branchiostomatidae</taxon>
        <taxon>Branchiostoma</taxon>
    </lineage>
</organism>
<dbReference type="Proteomes" id="UP000838412">
    <property type="component" value="Chromosome 1"/>
</dbReference>
<dbReference type="PANTHER" id="PTHR12697:SF15">
    <property type="entry name" value="TIR DOMAIN-CONTAINING PROTEIN"/>
    <property type="match status" value="1"/>
</dbReference>
<dbReference type="SUPFAM" id="SSF52200">
    <property type="entry name" value="Toll/Interleukin receptor TIR domain"/>
    <property type="match status" value="1"/>
</dbReference>
<dbReference type="Pfam" id="PF13676">
    <property type="entry name" value="TIR_2"/>
    <property type="match status" value="1"/>
</dbReference>
<evidence type="ECO:0000256" key="1">
    <source>
        <dbReference type="SAM" id="MobiDB-lite"/>
    </source>
</evidence>
<dbReference type="InterPro" id="IPR016024">
    <property type="entry name" value="ARM-type_fold"/>
</dbReference>
<dbReference type="SUPFAM" id="SSF48371">
    <property type="entry name" value="ARM repeat"/>
    <property type="match status" value="1"/>
</dbReference>
<dbReference type="Pfam" id="PF13646">
    <property type="entry name" value="HEAT_2"/>
    <property type="match status" value="1"/>
</dbReference>
<feature type="domain" description="TIR" evidence="2">
    <location>
        <begin position="88"/>
        <end position="225"/>
    </location>
</feature>
<dbReference type="Gene3D" id="1.25.10.10">
    <property type="entry name" value="Leucine-rich Repeat Variant"/>
    <property type="match status" value="1"/>
</dbReference>
<evidence type="ECO:0000259" key="2">
    <source>
        <dbReference type="PROSITE" id="PS50104"/>
    </source>
</evidence>
<dbReference type="PROSITE" id="PS50104">
    <property type="entry name" value="TIR"/>
    <property type="match status" value="1"/>
</dbReference>
<dbReference type="InterPro" id="IPR000157">
    <property type="entry name" value="TIR_dom"/>
</dbReference>